<sequence>MARIFHNAERERESLGFLFVVERTRMRREERSNEASQPDSEWLRLSSRIRPARTSFHGELVNQSSFFGGNSFNCMMSSPSLRFFFFSIN</sequence>
<comment type="caution">
    <text evidence="1">The sequence shown here is derived from an EMBL/GenBank/DDBJ whole genome shotgun (WGS) entry which is preliminary data.</text>
</comment>
<name>A0AAV4NLC1_CAEEX</name>
<evidence type="ECO:0000313" key="2">
    <source>
        <dbReference type="Proteomes" id="UP001054945"/>
    </source>
</evidence>
<dbReference type="EMBL" id="BPLR01003529">
    <property type="protein sequence ID" value="GIX85612.1"/>
    <property type="molecule type" value="Genomic_DNA"/>
</dbReference>
<reference evidence="1 2" key="1">
    <citation type="submission" date="2021-06" db="EMBL/GenBank/DDBJ databases">
        <title>Caerostris extrusa draft genome.</title>
        <authorList>
            <person name="Kono N."/>
            <person name="Arakawa K."/>
        </authorList>
    </citation>
    <scope>NUCLEOTIDE SEQUENCE [LARGE SCALE GENOMIC DNA]</scope>
</reference>
<protein>
    <submittedName>
        <fullName evidence="1">Uncharacterized protein</fullName>
    </submittedName>
</protein>
<accession>A0AAV4NLC1</accession>
<evidence type="ECO:0000313" key="1">
    <source>
        <dbReference type="EMBL" id="GIX85612.1"/>
    </source>
</evidence>
<keyword evidence="2" id="KW-1185">Reference proteome</keyword>
<organism evidence="1 2">
    <name type="scientific">Caerostris extrusa</name>
    <name type="common">Bark spider</name>
    <name type="synonym">Caerostris bankana</name>
    <dbReference type="NCBI Taxonomy" id="172846"/>
    <lineage>
        <taxon>Eukaryota</taxon>
        <taxon>Metazoa</taxon>
        <taxon>Ecdysozoa</taxon>
        <taxon>Arthropoda</taxon>
        <taxon>Chelicerata</taxon>
        <taxon>Arachnida</taxon>
        <taxon>Araneae</taxon>
        <taxon>Araneomorphae</taxon>
        <taxon>Entelegynae</taxon>
        <taxon>Araneoidea</taxon>
        <taxon>Araneidae</taxon>
        <taxon>Caerostris</taxon>
    </lineage>
</organism>
<proteinExistence type="predicted"/>
<dbReference type="AlphaFoldDB" id="A0AAV4NLC1"/>
<dbReference type="Proteomes" id="UP001054945">
    <property type="component" value="Unassembled WGS sequence"/>
</dbReference>
<gene>
    <name evidence="1" type="ORF">CEXT_97321</name>
</gene>